<dbReference type="InterPro" id="IPR037664">
    <property type="entry name" value="BldD_C"/>
</dbReference>
<gene>
    <name evidence="2" type="ORF">UFOPK1808_00141</name>
    <name evidence="3" type="ORF">UFOPK1889_00144</name>
</gene>
<dbReference type="Pfam" id="PF21179">
    <property type="entry name" value="BldD-like_C"/>
    <property type="match status" value="1"/>
</dbReference>
<dbReference type="EMBL" id="CAEZUL010000007">
    <property type="protein sequence ID" value="CAB4590814.1"/>
    <property type="molecule type" value="Genomic_DNA"/>
</dbReference>
<dbReference type="InterPro" id="IPR001387">
    <property type="entry name" value="Cro/C1-type_HTH"/>
</dbReference>
<dbReference type="InterPro" id="IPR038099">
    <property type="entry name" value="BldD-like_C_sf"/>
</dbReference>
<reference evidence="2" key="1">
    <citation type="submission" date="2020-05" db="EMBL/GenBank/DDBJ databases">
        <authorList>
            <person name="Chiriac C."/>
            <person name="Salcher M."/>
            <person name="Ghai R."/>
            <person name="Kavagutti S V."/>
        </authorList>
    </citation>
    <scope>NUCLEOTIDE SEQUENCE</scope>
</reference>
<dbReference type="EMBL" id="CAEZUZ010000011">
    <property type="protein sequence ID" value="CAB4608729.1"/>
    <property type="molecule type" value="Genomic_DNA"/>
</dbReference>
<sequence>MPTYSDDELLKDSPFTHLVGERLRRIRQQKQWSLSDVEANSDSEFKASVLGAYERGERAISVPRLERLARFYGVSIDQLLPRDSQRGDEASNNDGAPRKLRIDVAKLSTMSGPQFEMLERLLRMIQVQRQDFNGKVITVRAHDTRAIAVMLDVPVDNVGDKLSELGLLFVPPAA</sequence>
<protein>
    <submittedName>
        <fullName evidence="2">Unannotated protein</fullName>
    </submittedName>
</protein>
<evidence type="ECO:0000313" key="2">
    <source>
        <dbReference type="EMBL" id="CAB4590814.1"/>
    </source>
</evidence>
<name>A0A6J6FV13_9ZZZZ</name>
<evidence type="ECO:0000259" key="1">
    <source>
        <dbReference type="PROSITE" id="PS50943"/>
    </source>
</evidence>
<dbReference type="PROSITE" id="PS50943">
    <property type="entry name" value="HTH_CROC1"/>
    <property type="match status" value="1"/>
</dbReference>
<dbReference type="Gene3D" id="1.10.10.1930">
    <property type="match status" value="1"/>
</dbReference>
<evidence type="ECO:0000313" key="3">
    <source>
        <dbReference type="EMBL" id="CAB4608729.1"/>
    </source>
</evidence>
<dbReference type="Pfam" id="PF01381">
    <property type="entry name" value="HTH_3"/>
    <property type="match status" value="1"/>
</dbReference>
<dbReference type="CDD" id="cd00093">
    <property type="entry name" value="HTH_XRE"/>
    <property type="match status" value="1"/>
</dbReference>
<accession>A0A6J6FV13</accession>
<dbReference type="Gene3D" id="1.10.260.40">
    <property type="entry name" value="lambda repressor-like DNA-binding domains"/>
    <property type="match status" value="1"/>
</dbReference>
<dbReference type="CDD" id="cd16837">
    <property type="entry name" value="BldD_C_like"/>
    <property type="match status" value="1"/>
</dbReference>
<feature type="domain" description="HTH cro/C1-type" evidence="1">
    <location>
        <begin position="23"/>
        <end position="79"/>
    </location>
</feature>
<dbReference type="SUPFAM" id="SSF47413">
    <property type="entry name" value="lambda repressor-like DNA-binding domains"/>
    <property type="match status" value="1"/>
</dbReference>
<dbReference type="InterPro" id="IPR010982">
    <property type="entry name" value="Lambda_DNA-bd_dom_sf"/>
</dbReference>
<dbReference type="GO" id="GO:0045892">
    <property type="term" value="P:negative regulation of DNA-templated transcription"/>
    <property type="evidence" value="ECO:0007669"/>
    <property type="project" value="InterPro"/>
</dbReference>
<dbReference type="GO" id="GO:0003677">
    <property type="term" value="F:DNA binding"/>
    <property type="evidence" value="ECO:0007669"/>
    <property type="project" value="InterPro"/>
</dbReference>
<dbReference type="SMART" id="SM00530">
    <property type="entry name" value="HTH_XRE"/>
    <property type="match status" value="1"/>
</dbReference>
<dbReference type="AlphaFoldDB" id="A0A6J6FV13"/>
<organism evidence="2">
    <name type="scientific">freshwater metagenome</name>
    <dbReference type="NCBI Taxonomy" id="449393"/>
    <lineage>
        <taxon>unclassified sequences</taxon>
        <taxon>metagenomes</taxon>
        <taxon>ecological metagenomes</taxon>
    </lineage>
</organism>
<proteinExistence type="predicted"/>